<protein>
    <submittedName>
        <fullName evidence="2">Uncharacterized protein</fullName>
    </submittedName>
</protein>
<evidence type="ECO:0000313" key="3">
    <source>
        <dbReference type="Proteomes" id="UP000886998"/>
    </source>
</evidence>
<feature type="compositionally biased region" description="Basic residues" evidence="1">
    <location>
        <begin position="76"/>
        <end position="87"/>
    </location>
</feature>
<evidence type="ECO:0000256" key="1">
    <source>
        <dbReference type="SAM" id="MobiDB-lite"/>
    </source>
</evidence>
<gene>
    <name evidence="2" type="ORF">TNIN_105551</name>
</gene>
<comment type="caution">
    <text evidence="2">The sequence shown here is derived from an EMBL/GenBank/DDBJ whole genome shotgun (WGS) entry which is preliminary data.</text>
</comment>
<accession>A0A8X6MHE1</accession>
<sequence>MSEPQPPTSVSDAMLSAANIMFTPNEPSSSNVSVSPSDPDVLALSASTTTIHYPKQNSKTRARKRKKELPKEQKPKIKIKTTPRAPRRISYEDEDMITYEEEELEDATRSLTPTRYRN</sequence>
<feature type="region of interest" description="Disordered" evidence="1">
    <location>
        <begin position="46"/>
        <end position="96"/>
    </location>
</feature>
<name>A0A8X6MHE1_9ARAC</name>
<dbReference type="EMBL" id="BMAV01026682">
    <property type="protein sequence ID" value="GFS52453.1"/>
    <property type="molecule type" value="Genomic_DNA"/>
</dbReference>
<feature type="compositionally biased region" description="Polar residues" evidence="1">
    <location>
        <begin position="46"/>
        <end position="57"/>
    </location>
</feature>
<keyword evidence="3" id="KW-1185">Reference proteome</keyword>
<evidence type="ECO:0000313" key="2">
    <source>
        <dbReference type="EMBL" id="GFS52453.1"/>
    </source>
</evidence>
<feature type="compositionally biased region" description="Basic residues" evidence="1">
    <location>
        <begin position="58"/>
        <end position="68"/>
    </location>
</feature>
<reference evidence="2" key="1">
    <citation type="submission" date="2020-08" db="EMBL/GenBank/DDBJ databases">
        <title>Multicomponent nature underlies the extraordinary mechanical properties of spider dragline silk.</title>
        <authorList>
            <person name="Kono N."/>
            <person name="Nakamura H."/>
            <person name="Mori M."/>
            <person name="Yoshida Y."/>
            <person name="Ohtoshi R."/>
            <person name="Malay A.D."/>
            <person name="Moran D.A.P."/>
            <person name="Tomita M."/>
            <person name="Numata K."/>
            <person name="Arakawa K."/>
        </authorList>
    </citation>
    <scope>NUCLEOTIDE SEQUENCE</scope>
</reference>
<organism evidence="2 3">
    <name type="scientific">Trichonephila inaurata madagascariensis</name>
    <dbReference type="NCBI Taxonomy" id="2747483"/>
    <lineage>
        <taxon>Eukaryota</taxon>
        <taxon>Metazoa</taxon>
        <taxon>Ecdysozoa</taxon>
        <taxon>Arthropoda</taxon>
        <taxon>Chelicerata</taxon>
        <taxon>Arachnida</taxon>
        <taxon>Araneae</taxon>
        <taxon>Araneomorphae</taxon>
        <taxon>Entelegynae</taxon>
        <taxon>Araneoidea</taxon>
        <taxon>Nephilidae</taxon>
        <taxon>Trichonephila</taxon>
        <taxon>Trichonephila inaurata</taxon>
    </lineage>
</organism>
<dbReference type="Proteomes" id="UP000886998">
    <property type="component" value="Unassembled WGS sequence"/>
</dbReference>
<proteinExistence type="predicted"/>
<dbReference type="AlphaFoldDB" id="A0A8X6MHE1"/>